<reference evidence="5 6" key="1">
    <citation type="submission" date="2014-09" db="EMBL/GenBank/DDBJ databases">
        <authorList>
            <person name="Magalhaes I.L.F."/>
            <person name="Oliveira U."/>
            <person name="Santos F.R."/>
            <person name="Vidigal T.H.D.A."/>
            <person name="Brescovit A.D."/>
            <person name="Santos A.J."/>
        </authorList>
    </citation>
    <scope>NUCLEOTIDE SEQUENCE [LARGE SCALE GENOMIC DNA]</scope>
</reference>
<evidence type="ECO:0000256" key="1">
    <source>
        <dbReference type="ARBA" id="ARBA00008434"/>
    </source>
</evidence>
<dbReference type="SUPFAM" id="SSF47060">
    <property type="entry name" value="S15/NS1 RNA-binding domain"/>
    <property type="match status" value="1"/>
</dbReference>
<keyword evidence="6" id="KW-1185">Reference proteome</keyword>
<proteinExistence type="inferred from homology"/>
<name>A0A0P1B9U4_9BASI</name>
<dbReference type="InterPro" id="IPR000589">
    <property type="entry name" value="Ribosomal_uS15"/>
</dbReference>
<dbReference type="InterPro" id="IPR005290">
    <property type="entry name" value="Ribosomal_uS15_bac-type"/>
</dbReference>
<evidence type="ECO:0000256" key="3">
    <source>
        <dbReference type="ARBA" id="ARBA00023274"/>
    </source>
</evidence>
<dbReference type="GO" id="GO:0005840">
    <property type="term" value="C:ribosome"/>
    <property type="evidence" value="ECO:0007669"/>
    <property type="project" value="UniProtKB-KW"/>
</dbReference>
<dbReference type="GO" id="GO:0005737">
    <property type="term" value="C:cytoplasm"/>
    <property type="evidence" value="ECO:0007669"/>
    <property type="project" value="UniProtKB-ARBA"/>
</dbReference>
<dbReference type="HAMAP" id="MF_01343_B">
    <property type="entry name" value="Ribosomal_uS15_B"/>
    <property type="match status" value="1"/>
</dbReference>
<dbReference type="Pfam" id="PF00312">
    <property type="entry name" value="Ribosomal_S15"/>
    <property type="match status" value="1"/>
</dbReference>
<dbReference type="AlphaFoldDB" id="A0A0P1B9U4"/>
<dbReference type="InterPro" id="IPR009068">
    <property type="entry name" value="uS15_NS1_RNA-bd_sf"/>
</dbReference>
<dbReference type="SMART" id="SM01387">
    <property type="entry name" value="Ribosomal_S15"/>
    <property type="match status" value="1"/>
</dbReference>
<comment type="similarity">
    <text evidence="1">Belongs to the universal ribosomal protein uS15 family.</text>
</comment>
<dbReference type="Proteomes" id="UP000054845">
    <property type="component" value="Unassembled WGS sequence"/>
</dbReference>
<sequence>MCALRGGMRLSGQFEQGLSSLRSLSDALASTSRIPARQVTPSASSPFHTSSTCHVIAQRTPRQRKAAKLKKQRNRDTQELKRRLFEASKPDPILGHQLNAKGESLWKECELAGLLLDRDVVWGVKEDRRGNLVSISEKEDPPESVKAAREEERLQAEREGGPVRLNFGLTLSDRKTLFGHLPTIVAEDNVLNAHALQLSRGDSGALKAAEEDLERMEEAEKVKSDTLSRILDLRNASARGIQVENIRRIIDHFGNRGPRLPKDTGSVEVQAAVLTYRIRSILFHLNDGHRKDHSNRRSMSNLVQQRAKLLKYLFKKDQNRFEAILPRVGLEARAVLGEVIVPGMPKVRRA</sequence>
<dbReference type="OrthoDB" id="441444at2759"/>
<keyword evidence="3" id="KW-0687">Ribonucleoprotein</keyword>
<evidence type="ECO:0000256" key="2">
    <source>
        <dbReference type="ARBA" id="ARBA00022980"/>
    </source>
</evidence>
<dbReference type="PANTHER" id="PTHR23321:SF26">
    <property type="entry name" value="SMALL RIBOSOMAL SUBUNIT PROTEIN US15M"/>
    <property type="match status" value="1"/>
</dbReference>
<dbReference type="CDD" id="cd00353">
    <property type="entry name" value="Ribosomal_S15p_S13e"/>
    <property type="match status" value="1"/>
</dbReference>
<dbReference type="STRING" id="401625.A0A0P1B9U4"/>
<accession>A0A0P1B9U4</accession>
<keyword evidence="2" id="KW-0689">Ribosomal protein</keyword>
<feature type="region of interest" description="Disordered" evidence="4">
    <location>
        <begin position="60"/>
        <end position="79"/>
    </location>
</feature>
<organism evidence="5 6">
    <name type="scientific">Ceraceosorus bombacis</name>
    <dbReference type="NCBI Taxonomy" id="401625"/>
    <lineage>
        <taxon>Eukaryota</taxon>
        <taxon>Fungi</taxon>
        <taxon>Dikarya</taxon>
        <taxon>Basidiomycota</taxon>
        <taxon>Ustilaginomycotina</taxon>
        <taxon>Exobasidiomycetes</taxon>
        <taxon>Ceraceosorales</taxon>
        <taxon>Ceraceosoraceae</taxon>
        <taxon>Ceraceosorus</taxon>
    </lineage>
</organism>
<feature type="compositionally biased region" description="Basic residues" evidence="4">
    <location>
        <begin position="61"/>
        <end position="73"/>
    </location>
</feature>
<dbReference type="PANTHER" id="PTHR23321">
    <property type="entry name" value="RIBOSOMAL PROTEIN S15, BACTERIAL AND ORGANELLAR"/>
    <property type="match status" value="1"/>
</dbReference>
<dbReference type="Gene3D" id="1.10.287.10">
    <property type="entry name" value="S15/NS1, RNA-binding"/>
    <property type="match status" value="1"/>
</dbReference>
<evidence type="ECO:0000313" key="6">
    <source>
        <dbReference type="Proteomes" id="UP000054845"/>
    </source>
</evidence>
<dbReference type="GO" id="GO:0003735">
    <property type="term" value="F:structural constituent of ribosome"/>
    <property type="evidence" value="ECO:0007669"/>
    <property type="project" value="InterPro"/>
</dbReference>
<dbReference type="GO" id="GO:0006412">
    <property type="term" value="P:translation"/>
    <property type="evidence" value="ECO:0007669"/>
    <property type="project" value="InterPro"/>
</dbReference>
<dbReference type="EMBL" id="CCYA01000181">
    <property type="protein sequence ID" value="CEH12758.1"/>
    <property type="molecule type" value="Genomic_DNA"/>
</dbReference>
<evidence type="ECO:0000313" key="5">
    <source>
        <dbReference type="EMBL" id="CEH12758.1"/>
    </source>
</evidence>
<evidence type="ECO:0000256" key="4">
    <source>
        <dbReference type="SAM" id="MobiDB-lite"/>
    </source>
</evidence>
<dbReference type="GO" id="GO:1990904">
    <property type="term" value="C:ribonucleoprotein complex"/>
    <property type="evidence" value="ECO:0007669"/>
    <property type="project" value="UniProtKB-KW"/>
</dbReference>
<protein>
    <submittedName>
        <fullName evidence="5">Related to mrps28-mitochondrial ribosomal small subunit</fullName>
    </submittedName>
</protein>